<dbReference type="Proteomes" id="UP001161580">
    <property type="component" value="Unassembled WGS sequence"/>
</dbReference>
<reference evidence="2" key="1">
    <citation type="submission" date="2022-03" db="EMBL/GenBank/DDBJ databases">
        <title>Fererhizobium litorale gen. nov., sp. nov., isolated from sandy sediments of the Sea of Japan seashore.</title>
        <authorList>
            <person name="Romanenko L."/>
            <person name="Kurilenko V."/>
            <person name="Otstavnykh N."/>
            <person name="Svetashev V."/>
            <person name="Tekutyeva L."/>
            <person name="Isaeva M."/>
            <person name="Mikhailov V."/>
        </authorList>
    </citation>
    <scope>NUCLEOTIDE SEQUENCE</scope>
    <source>
        <strain evidence="2">KMM 9576</strain>
    </source>
</reference>
<sequence>MAKIPGPPSLDGLRNRIARHREKNPGGRSNSNFVRETYCLTRNEARAKAREWFEAFPKAAYWTEVESWRQLEGDRIEFTMRRLPSAD</sequence>
<dbReference type="EMBL" id="JALDYZ010000001">
    <property type="protein sequence ID" value="MDI7921010.1"/>
    <property type="molecule type" value="Genomic_DNA"/>
</dbReference>
<dbReference type="AlphaFoldDB" id="A0AAE3Q9V5"/>
<organism evidence="2 3">
    <name type="scientific">Ferirhizobium litorale</name>
    <dbReference type="NCBI Taxonomy" id="2927786"/>
    <lineage>
        <taxon>Bacteria</taxon>
        <taxon>Pseudomonadati</taxon>
        <taxon>Pseudomonadota</taxon>
        <taxon>Alphaproteobacteria</taxon>
        <taxon>Hyphomicrobiales</taxon>
        <taxon>Rhizobiaceae</taxon>
        <taxon>Ferirhizobium</taxon>
    </lineage>
</organism>
<dbReference type="RefSeq" id="WP_311785166.1">
    <property type="nucleotide sequence ID" value="NZ_JALDYY010000001.1"/>
</dbReference>
<name>A0AAE3Q9V5_9HYPH</name>
<proteinExistence type="predicted"/>
<protein>
    <submittedName>
        <fullName evidence="2">Uncharacterized protein</fullName>
    </submittedName>
</protein>
<comment type="caution">
    <text evidence="2">The sequence shown here is derived from an EMBL/GenBank/DDBJ whole genome shotgun (WGS) entry which is preliminary data.</text>
</comment>
<evidence type="ECO:0000313" key="3">
    <source>
        <dbReference type="Proteomes" id="UP001161580"/>
    </source>
</evidence>
<evidence type="ECO:0000256" key="1">
    <source>
        <dbReference type="SAM" id="MobiDB-lite"/>
    </source>
</evidence>
<gene>
    <name evidence="2" type="ORF">MRS75_02805</name>
</gene>
<keyword evidence="3" id="KW-1185">Reference proteome</keyword>
<accession>A0AAE3Q9V5</accession>
<feature type="region of interest" description="Disordered" evidence="1">
    <location>
        <begin position="1"/>
        <end position="32"/>
    </location>
</feature>
<evidence type="ECO:0000313" key="2">
    <source>
        <dbReference type="EMBL" id="MDI7921010.1"/>
    </source>
</evidence>